<dbReference type="RefSeq" id="WP_146446780.1">
    <property type="nucleotide sequence ID" value="NZ_SJPR01000011.1"/>
</dbReference>
<reference evidence="7 8" key="1">
    <citation type="submission" date="2019-02" db="EMBL/GenBank/DDBJ databases">
        <title>Deep-cultivation of Planctomycetes and their phenomic and genomic characterization uncovers novel biology.</title>
        <authorList>
            <person name="Wiegand S."/>
            <person name="Jogler M."/>
            <person name="Boedeker C."/>
            <person name="Pinto D."/>
            <person name="Vollmers J."/>
            <person name="Rivas-Marin E."/>
            <person name="Kohn T."/>
            <person name="Peeters S.H."/>
            <person name="Heuer A."/>
            <person name="Rast P."/>
            <person name="Oberbeckmann S."/>
            <person name="Bunk B."/>
            <person name="Jeske O."/>
            <person name="Meyerdierks A."/>
            <person name="Storesund J.E."/>
            <person name="Kallscheuer N."/>
            <person name="Luecker S."/>
            <person name="Lage O.M."/>
            <person name="Pohl T."/>
            <person name="Merkel B.J."/>
            <person name="Hornburger P."/>
            <person name="Mueller R.-W."/>
            <person name="Bruemmer F."/>
            <person name="Labrenz M."/>
            <person name="Spormann A.M."/>
            <person name="Op Den Camp H."/>
            <person name="Overmann J."/>
            <person name="Amann R."/>
            <person name="Jetten M.S.M."/>
            <person name="Mascher T."/>
            <person name="Medema M.H."/>
            <person name="Devos D.P."/>
            <person name="Kaster A.-K."/>
            <person name="Ovreas L."/>
            <person name="Rohde M."/>
            <person name="Galperin M.Y."/>
            <person name="Jogler C."/>
        </authorList>
    </citation>
    <scope>NUCLEOTIDE SEQUENCE [LARGE SCALE GENOMIC DNA]</scope>
    <source>
        <strain evidence="7 8">Pla108</strain>
    </source>
</reference>
<dbReference type="Pfam" id="PF24517">
    <property type="entry name" value="CBM96"/>
    <property type="match status" value="1"/>
</dbReference>
<dbReference type="Proteomes" id="UP000317421">
    <property type="component" value="Unassembled WGS sequence"/>
</dbReference>
<keyword evidence="3 4" id="KW-0732">Signal</keyword>
<dbReference type="GO" id="GO:0005576">
    <property type="term" value="C:extracellular region"/>
    <property type="evidence" value="ECO:0007669"/>
    <property type="project" value="UniProtKB-SubCell"/>
</dbReference>
<evidence type="ECO:0000259" key="6">
    <source>
        <dbReference type="Pfam" id="PF24517"/>
    </source>
</evidence>
<evidence type="ECO:0000259" key="5">
    <source>
        <dbReference type="Pfam" id="PF07589"/>
    </source>
</evidence>
<dbReference type="EMBL" id="SJPR01000011">
    <property type="protein sequence ID" value="TWT92308.1"/>
    <property type="molecule type" value="Genomic_DNA"/>
</dbReference>
<feature type="domain" description="Ice-binding protein C-terminal" evidence="5">
    <location>
        <begin position="246"/>
        <end position="267"/>
    </location>
</feature>
<evidence type="ECO:0000256" key="3">
    <source>
        <dbReference type="ARBA" id="ARBA00022729"/>
    </source>
</evidence>
<evidence type="ECO:0000313" key="7">
    <source>
        <dbReference type="EMBL" id="TWT92308.1"/>
    </source>
</evidence>
<keyword evidence="8" id="KW-1185">Reference proteome</keyword>
<evidence type="ECO:0000256" key="2">
    <source>
        <dbReference type="ARBA" id="ARBA00022525"/>
    </source>
</evidence>
<evidence type="ECO:0008006" key="9">
    <source>
        <dbReference type="Google" id="ProtNLM"/>
    </source>
</evidence>
<dbReference type="InterPro" id="IPR055372">
    <property type="entry name" value="CBM96"/>
</dbReference>
<name>A0A5C5ZZB8_9BACT</name>
<comment type="subcellular location">
    <subcellularLocation>
        <location evidence="1">Secreted</location>
    </subcellularLocation>
</comment>
<gene>
    <name evidence="7" type="ORF">Pla108_41070</name>
</gene>
<feature type="signal peptide" evidence="4">
    <location>
        <begin position="1"/>
        <end position="26"/>
    </location>
</feature>
<feature type="domain" description="Carbohydrate-binding module family 96" evidence="6">
    <location>
        <begin position="54"/>
        <end position="142"/>
    </location>
</feature>
<dbReference type="AlphaFoldDB" id="A0A5C5ZZB8"/>
<feature type="chain" id="PRO_5022815285" description="PEP-CTERM protein-sorting domain-containing protein" evidence="4">
    <location>
        <begin position="27"/>
        <end position="267"/>
    </location>
</feature>
<organism evidence="7 8">
    <name type="scientific">Botrimarina colliarenosi</name>
    <dbReference type="NCBI Taxonomy" id="2528001"/>
    <lineage>
        <taxon>Bacteria</taxon>
        <taxon>Pseudomonadati</taxon>
        <taxon>Planctomycetota</taxon>
        <taxon>Planctomycetia</taxon>
        <taxon>Pirellulales</taxon>
        <taxon>Lacipirellulaceae</taxon>
        <taxon>Botrimarina</taxon>
    </lineage>
</organism>
<evidence type="ECO:0000256" key="4">
    <source>
        <dbReference type="SAM" id="SignalP"/>
    </source>
</evidence>
<evidence type="ECO:0000313" key="8">
    <source>
        <dbReference type="Proteomes" id="UP000317421"/>
    </source>
</evidence>
<accession>A0A5C5ZZB8</accession>
<dbReference type="InterPro" id="IPR013424">
    <property type="entry name" value="Ice-binding_C"/>
</dbReference>
<dbReference type="PROSITE" id="PS51257">
    <property type="entry name" value="PROKAR_LIPOPROTEIN"/>
    <property type="match status" value="1"/>
</dbReference>
<keyword evidence="2" id="KW-0964">Secreted</keyword>
<sequence length="267" mass="28391" precursor="true">MRQHLTRRLLGLAVLASLLACSTSQAAMFVTTADGNGADTSLQNDGQSGGTSAVVFGAATGADYRRYDDVRQKMLLVRFDISSLDTAAYADAELWFYNETNRSRTLRVYAIADGPLDNWDESTTSYSNAPGILQPPTGAAYDSAANNFLDPTQLFNPGAPPPAPNPFQLGIIQTADTRGLPGGRYVLQSDTATLDLESVLNADTNGLVSFLLFHDGSDSAQTGNIRTKEQGAPFAPKLGVIPLDFVPEPTTACLAALSLLGLASRRR</sequence>
<dbReference type="Pfam" id="PF07589">
    <property type="entry name" value="PEP-CTERM"/>
    <property type="match status" value="1"/>
</dbReference>
<protein>
    <recommendedName>
        <fullName evidence="9">PEP-CTERM protein-sorting domain-containing protein</fullName>
    </recommendedName>
</protein>
<comment type="caution">
    <text evidence="7">The sequence shown here is derived from an EMBL/GenBank/DDBJ whole genome shotgun (WGS) entry which is preliminary data.</text>
</comment>
<proteinExistence type="predicted"/>
<dbReference type="OrthoDB" id="280419at2"/>
<evidence type="ECO:0000256" key="1">
    <source>
        <dbReference type="ARBA" id="ARBA00004613"/>
    </source>
</evidence>